<reference evidence="3 4" key="1">
    <citation type="journal article" date="2016" name="Nat. Commun.">
        <title>Thousands of microbial genomes shed light on interconnected biogeochemical processes in an aquifer system.</title>
        <authorList>
            <person name="Anantharaman K."/>
            <person name="Brown C.T."/>
            <person name="Hug L.A."/>
            <person name="Sharon I."/>
            <person name="Castelle C.J."/>
            <person name="Probst A.J."/>
            <person name="Thomas B.C."/>
            <person name="Singh A."/>
            <person name="Wilkins M.J."/>
            <person name="Karaoz U."/>
            <person name="Brodie E.L."/>
            <person name="Williams K.H."/>
            <person name="Hubbard S.S."/>
            <person name="Banfield J.F."/>
        </authorList>
    </citation>
    <scope>NUCLEOTIDE SEQUENCE [LARGE SCALE GENOMIC DNA]</scope>
</reference>
<evidence type="ECO:0000259" key="2">
    <source>
        <dbReference type="Pfam" id="PF18920"/>
    </source>
</evidence>
<comment type="caution">
    <text evidence="3">The sequence shown here is derived from an EMBL/GenBank/DDBJ whole genome shotgun (WGS) entry which is preliminary data.</text>
</comment>
<feature type="domain" description="DUF5671" evidence="2">
    <location>
        <begin position="20"/>
        <end position="158"/>
    </location>
</feature>
<evidence type="ECO:0000313" key="3">
    <source>
        <dbReference type="EMBL" id="OGY53271.1"/>
    </source>
</evidence>
<feature type="transmembrane region" description="Helical" evidence="1">
    <location>
        <begin position="141"/>
        <end position="160"/>
    </location>
</feature>
<dbReference type="InterPro" id="IPR043728">
    <property type="entry name" value="DUF5671"/>
</dbReference>
<sequence>MLMDQQIQPTSPAKKVSPKDVFMHLLAIVTLYGSAVGFVVLLFQYINILIPDVLDPGGYYAKQSAYQSIRWAIASLVVVFPTYIAMNWMLNKSYMKEPEKRNLRIRKWLTYFTLFIASVIIIGDFVTLIYNLLGGELTTRFLLKITTVFFVAGSIFYYYFWDLKRHNIEE</sequence>
<feature type="transmembrane region" description="Helical" evidence="1">
    <location>
        <begin position="68"/>
        <end position="88"/>
    </location>
</feature>
<evidence type="ECO:0000313" key="4">
    <source>
        <dbReference type="Proteomes" id="UP000178122"/>
    </source>
</evidence>
<dbReference type="AlphaFoldDB" id="A0A1G1YLW8"/>
<keyword evidence="1" id="KW-1133">Transmembrane helix</keyword>
<gene>
    <name evidence="3" type="ORF">A2912_00150</name>
</gene>
<protein>
    <recommendedName>
        <fullName evidence="2">DUF5671 domain-containing protein</fullName>
    </recommendedName>
</protein>
<feature type="transmembrane region" description="Helical" evidence="1">
    <location>
        <begin position="21"/>
        <end position="48"/>
    </location>
</feature>
<dbReference type="Pfam" id="PF18920">
    <property type="entry name" value="DUF5671"/>
    <property type="match status" value="1"/>
</dbReference>
<feature type="transmembrane region" description="Helical" evidence="1">
    <location>
        <begin position="108"/>
        <end position="129"/>
    </location>
</feature>
<accession>A0A1G1YLW8</accession>
<dbReference type="Proteomes" id="UP000178122">
    <property type="component" value="Unassembled WGS sequence"/>
</dbReference>
<dbReference type="EMBL" id="MHIN01000050">
    <property type="protein sequence ID" value="OGY53271.1"/>
    <property type="molecule type" value="Genomic_DNA"/>
</dbReference>
<evidence type="ECO:0000256" key="1">
    <source>
        <dbReference type="SAM" id="Phobius"/>
    </source>
</evidence>
<name>A0A1G1YLW8_9BACT</name>
<keyword evidence="1" id="KW-0812">Transmembrane</keyword>
<organism evidence="3 4">
    <name type="scientific">Candidatus Buchananbacteria bacterium RIFCSPLOWO2_01_FULL_40_23b</name>
    <dbReference type="NCBI Taxonomy" id="1797544"/>
    <lineage>
        <taxon>Bacteria</taxon>
        <taxon>Candidatus Buchananiibacteriota</taxon>
    </lineage>
</organism>
<keyword evidence="1" id="KW-0472">Membrane</keyword>
<proteinExistence type="predicted"/>